<keyword evidence="2" id="KW-1185">Reference proteome</keyword>
<accession>A0A922I615</accession>
<dbReference type="EMBL" id="ASGP02000002">
    <property type="protein sequence ID" value="KAH9522035.1"/>
    <property type="molecule type" value="Genomic_DNA"/>
</dbReference>
<protein>
    <submittedName>
        <fullName evidence="1">Uncharacterized protein</fullName>
    </submittedName>
</protein>
<reference evidence="1" key="1">
    <citation type="submission" date="2013-05" db="EMBL/GenBank/DDBJ databases">
        <authorList>
            <person name="Yim A.K.Y."/>
            <person name="Chan T.F."/>
            <person name="Ji K.M."/>
            <person name="Liu X.Y."/>
            <person name="Zhou J.W."/>
            <person name="Li R.Q."/>
            <person name="Yang K.Y."/>
            <person name="Li J."/>
            <person name="Li M."/>
            <person name="Law P.T.W."/>
            <person name="Wu Y.L."/>
            <person name="Cai Z.L."/>
            <person name="Qin H."/>
            <person name="Bao Y."/>
            <person name="Leung R.K.K."/>
            <person name="Ng P.K.S."/>
            <person name="Zou J."/>
            <person name="Zhong X.J."/>
            <person name="Ran P.X."/>
            <person name="Zhong N.S."/>
            <person name="Liu Z.G."/>
            <person name="Tsui S.K.W."/>
        </authorList>
    </citation>
    <scope>NUCLEOTIDE SEQUENCE</scope>
    <source>
        <strain evidence="1">Derf</strain>
        <tissue evidence="1">Whole organism</tissue>
    </source>
</reference>
<sequence>MLLWIHKQQPKQPIWNVQTTIHTCEIIMFDDR</sequence>
<reference evidence="1" key="2">
    <citation type="journal article" date="2022" name="Res Sq">
        <title>Comparative Genomics Reveals Insights into the Divergent Evolution of Astigmatic Mites and Household Pest Adaptations.</title>
        <authorList>
            <person name="Xiong Q."/>
            <person name="Wan A.T.-Y."/>
            <person name="Liu X.-Y."/>
            <person name="Fung C.S.-H."/>
            <person name="Xiao X."/>
            <person name="Malainual N."/>
            <person name="Hou J."/>
            <person name="Wang L."/>
            <person name="Wang M."/>
            <person name="Yang K."/>
            <person name="Cui Y."/>
            <person name="Leung E."/>
            <person name="Nong W."/>
            <person name="Shin S.-K."/>
            <person name="Au S."/>
            <person name="Jeong K.Y."/>
            <person name="Chew F.T."/>
            <person name="Hui J."/>
            <person name="Leung T.F."/>
            <person name="Tungtrongchitr A."/>
            <person name="Zhong N."/>
            <person name="Liu Z."/>
            <person name="Tsui S."/>
        </authorList>
    </citation>
    <scope>NUCLEOTIDE SEQUENCE</scope>
    <source>
        <strain evidence="1">Derf</strain>
        <tissue evidence="1">Whole organism</tissue>
    </source>
</reference>
<dbReference type="Proteomes" id="UP000790347">
    <property type="component" value="Unassembled WGS sequence"/>
</dbReference>
<dbReference type="AlphaFoldDB" id="A0A922I615"/>
<evidence type="ECO:0000313" key="2">
    <source>
        <dbReference type="Proteomes" id="UP000790347"/>
    </source>
</evidence>
<name>A0A922I615_DERFA</name>
<proteinExistence type="predicted"/>
<comment type="caution">
    <text evidence="1">The sequence shown here is derived from an EMBL/GenBank/DDBJ whole genome shotgun (WGS) entry which is preliminary data.</text>
</comment>
<gene>
    <name evidence="1" type="ORF">DERF_005639</name>
</gene>
<evidence type="ECO:0000313" key="1">
    <source>
        <dbReference type="EMBL" id="KAH9522035.1"/>
    </source>
</evidence>
<organism evidence="1 2">
    <name type="scientific">Dermatophagoides farinae</name>
    <name type="common">American house dust mite</name>
    <dbReference type="NCBI Taxonomy" id="6954"/>
    <lineage>
        <taxon>Eukaryota</taxon>
        <taxon>Metazoa</taxon>
        <taxon>Ecdysozoa</taxon>
        <taxon>Arthropoda</taxon>
        <taxon>Chelicerata</taxon>
        <taxon>Arachnida</taxon>
        <taxon>Acari</taxon>
        <taxon>Acariformes</taxon>
        <taxon>Sarcoptiformes</taxon>
        <taxon>Astigmata</taxon>
        <taxon>Psoroptidia</taxon>
        <taxon>Analgoidea</taxon>
        <taxon>Pyroglyphidae</taxon>
        <taxon>Dermatophagoidinae</taxon>
        <taxon>Dermatophagoides</taxon>
    </lineage>
</organism>